<dbReference type="HOGENOM" id="CLU_2943355_0_0_1"/>
<proteinExistence type="predicted"/>
<accession>A0A0C9ZLI6</accession>
<name>A0A0C9ZLI6_9AGAM</name>
<organism evidence="1 2">
    <name type="scientific">Suillus luteus UH-Slu-Lm8-n1</name>
    <dbReference type="NCBI Taxonomy" id="930992"/>
    <lineage>
        <taxon>Eukaryota</taxon>
        <taxon>Fungi</taxon>
        <taxon>Dikarya</taxon>
        <taxon>Basidiomycota</taxon>
        <taxon>Agaricomycotina</taxon>
        <taxon>Agaricomycetes</taxon>
        <taxon>Agaricomycetidae</taxon>
        <taxon>Boletales</taxon>
        <taxon>Suillineae</taxon>
        <taxon>Suillaceae</taxon>
        <taxon>Suillus</taxon>
    </lineage>
</organism>
<reference evidence="2" key="2">
    <citation type="submission" date="2015-01" db="EMBL/GenBank/DDBJ databases">
        <title>Evolutionary Origins and Diversification of the Mycorrhizal Mutualists.</title>
        <authorList>
            <consortium name="DOE Joint Genome Institute"/>
            <consortium name="Mycorrhizal Genomics Consortium"/>
            <person name="Kohler A."/>
            <person name="Kuo A."/>
            <person name="Nagy L.G."/>
            <person name="Floudas D."/>
            <person name="Copeland A."/>
            <person name="Barry K.W."/>
            <person name="Cichocki N."/>
            <person name="Veneault-Fourrey C."/>
            <person name="LaButti K."/>
            <person name="Lindquist E.A."/>
            <person name="Lipzen A."/>
            <person name="Lundell T."/>
            <person name="Morin E."/>
            <person name="Murat C."/>
            <person name="Riley R."/>
            <person name="Ohm R."/>
            <person name="Sun H."/>
            <person name="Tunlid A."/>
            <person name="Henrissat B."/>
            <person name="Grigoriev I.V."/>
            <person name="Hibbett D.S."/>
            <person name="Martin F."/>
        </authorList>
    </citation>
    <scope>NUCLEOTIDE SEQUENCE [LARGE SCALE GENOMIC DNA]</scope>
    <source>
        <strain evidence="2">UH-Slu-Lm8-n1</strain>
    </source>
</reference>
<sequence length="60" mass="7033">MRHHLWYSAIRHCSCGGHASHRVGLAYPVIRTKLEQRDTLLRDVVSVAMDDRWRDARMVC</sequence>
<gene>
    <name evidence="1" type="ORF">CY34DRAFT_809430</name>
</gene>
<dbReference type="AlphaFoldDB" id="A0A0C9ZLI6"/>
<keyword evidence="2" id="KW-1185">Reference proteome</keyword>
<dbReference type="OrthoDB" id="272139at2759"/>
<dbReference type="InParanoid" id="A0A0C9ZLI6"/>
<evidence type="ECO:0000313" key="1">
    <source>
        <dbReference type="EMBL" id="KIK38350.1"/>
    </source>
</evidence>
<reference evidence="1 2" key="1">
    <citation type="submission" date="2014-04" db="EMBL/GenBank/DDBJ databases">
        <authorList>
            <consortium name="DOE Joint Genome Institute"/>
            <person name="Kuo A."/>
            <person name="Ruytinx J."/>
            <person name="Rineau F."/>
            <person name="Colpaert J."/>
            <person name="Kohler A."/>
            <person name="Nagy L.G."/>
            <person name="Floudas D."/>
            <person name="Copeland A."/>
            <person name="Barry K.W."/>
            <person name="Cichocki N."/>
            <person name="Veneault-Fourrey C."/>
            <person name="LaButti K."/>
            <person name="Lindquist E.A."/>
            <person name="Lipzen A."/>
            <person name="Lundell T."/>
            <person name="Morin E."/>
            <person name="Murat C."/>
            <person name="Sun H."/>
            <person name="Tunlid A."/>
            <person name="Henrissat B."/>
            <person name="Grigoriev I.V."/>
            <person name="Hibbett D.S."/>
            <person name="Martin F."/>
            <person name="Nordberg H.P."/>
            <person name="Cantor M.N."/>
            <person name="Hua S.X."/>
        </authorList>
    </citation>
    <scope>NUCLEOTIDE SEQUENCE [LARGE SCALE GENOMIC DNA]</scope>
    <source>
        <strain evidence="1 2">UH-Slu-Lm8-n1</strain>
    </source>
</reference>
<evidence type="ECO:0000313" key="2">
    <source>
        <dbReference type="Proteomes" id="UP000054485"/>
    </source>
</evidence>
<protein>
    <submittedName>
        <fullName evidence="1">Unplaced genomic scaffold CY34scaffold_267, whole genome shotgun sequence</fullName>
    </submittedName>
</protein>
<dbReference type="Proteomes" id="UP000054485">
    <property type="component" value="Unassembled WGS sequence"/>
</dbReference>
<dbReference type="EMBL" id="KN835398">
    <property type="protein sequence ID" value="KIK38350.1"/>
    <property type="molecule type" value="Genomic_DNA"/>
</dbReference>